<dbReference type="InterPro" id="IPR025736">
    <property type="entry name" value="PucR_C-HTH_dom"/>
</dbReference>
<reference evidence="2 3" key="1">
    <citation type="submission" date="2017-07" db="EMBL/GenBank/DDBJ databases">
        <title>Isolation and whole genome analysis of endospore-forming bacteria from heroin.</title>
        <authorList>
            <person name="Kalinowski J."/>
            <person name="Ahrens B."/>
            <person name="Al-Dilaimi A."/>
            <person name="Winkler A."/>
            <person name="Wibberg D."/>
            <person name="Schleenbecker U."/>
            <person name="Ruckert C."/>
            <person name="Wolfel R."/>
            <person name="Grass G."/>
        </authorList>
    </citation>
    <scope>NUCLEOTIDE SEQUENCE [LARGE SCALE GENOMIC DNA]</scope>
    <source>
        <strain evidence="2 3">7521-2</strain>
    </source>
</reference>
<dbReference type="EMBL" id="NPBQ01000033">
    <property type="protein sequence ID" value="PAD84124.1"/>
    <property type="molecule type" value="Genomic_DNA"/>
</dbReference>
<evidence type="ECO:0000313" key="3">
    <source>
        <dbReference type="Proteomes" id="UP000216961"/>
    </source>
</evidence>
<evidence type="ECO:0000313" key="2">
    <source>
        <dbReference type="EMBL" id="PAD84124.1"/>
    </source>
</evidence>
<dbReference type="Gene3D" id="1.10.10.2840">
    <property type="entry name" value="PucR C-terminal helix-turn-helix domain"/>
    <property type="match status" value="1"/>
</dbReference>
<dbReference type="PANTHER" id="PTHR33744">
    <property type="entry name" value="CARBOHYDRATE DIACID REGULATOR"/>
    <property type="match status" value="1"/>
</dbReference>
<gene>
    <name evidence="2" type="ORF">CHH57_06635</name>
</gene>
<dbReference type="PANTHER" id="PTHR33744:SF1">
    <property type="entry name" value="DNA-BINDING TRANSCRIPTIONAL ACTIVATOR ADER"/>
    <property type="match status" value="1"/>
</dbReference>
<protein>
    <submittedName>
        <fullName evidence="2">Uncharacterized protein</fullName>
    </submittedName>
</protein>
<dbReference type="Pfam" id="PF13556">
    <property type="entry name" value="HTH_30"/>
    <property type="match status" value="1"/>
</dbReference>
<name>A0A268FFI0_NIACI</name>
<sequence>MTAEPRNPFRRDMYDSLESFVDHVSELLGCPITLEDPHHRVLVYSSHDEETDMVRISTIISRRVPERVINRLWKDGVIPQLLQSKKPIRIKEKKEIGLGNRVAVSIWRGEEVIGYIWAIEMGTSLTEEKMGFLENAASVARHLLSRFATSKTPTLQDNQEFFWRMLTGYVKETDIDEKLKEMGMSAAACFTVMIFPFSKMITKEIEKHILYLLKVSQDVKISFSTIEDNELIILATPLEDNGDSIACYKKFIKSFQQNLEERFSIKEVRGSFGGIYKQHRDIPKSFREARTVLEVREKFPQEAGAFVHYQELGIYQFLDILLEKRRQDGSENVAIRNLKKYDSTHHTELLATLEAYLDESENIQKTAARLHIHPNTLTYRLKRMVEIMEVDLSVPSQKFMIYLDLKLMHWQKE</sequence>
<comment type="similarity">
    <text evidence="1">Belongs to the CdaR family.</text>
</comment>
<dbReference type="Pfam" id="PF17853">
    <property type="entry name" value="GGDEF_2"/>
    <property type="match status" value="1"/>
</dbReference>
<dbReference type="KEGG" id="bcir:C2I06_17240"/>
<dbReference type="AlphaFoldDB" id="A0A268FFI0"/>
<dbReference type="InterPro" id="IPR041522">
    <property type="entry name" value="CdaR_GGDEF"/>
</dbReference>
<evidence type="ECO:0000256" key="1">
    <source>
        <dbReference type="ARBA" id="ARBA00006754"/>
    </source>
</evidence>
<organism evidence="2 3">
    <name type="scientific">Niallia circulans</name>
    <name type="common">Bacillus circulans</name>
    <dbReference type="NCBI Taxonomy" id="1397"/>
    <lineage>
        <taxon>Bacteria</taxon>
        <taxon>Bacillati</taxon>
        <taxon>Bacillota</taxon>
        <taxon>Bacilli</taxon>
        <taxon>Bacillales</taxon>
        <taxon>Bacillaceae</taxon>
        <taxon>Niallia</taxon>
    </lineage>
</organism>
<dbReference type="InterPro" id="IPR051448">
    <property type="entry name" value="CdaR-like_regulators"/>
</dbReference>
<comment type="caution">
    <text evidence="2">The sequence shown here is derived from an EMBL/GenBank/DDBJ whole genome shotgun (WGS) entry which is preliminary data.</text>
</comment>
<dbReference type="Proteomes" id="UP000216961">
    <property type="component" value="Unassembled WGS sequence"/>
</dbReference>
<proteinExistence type="inferred from homology"/>
<dbReference type="RefSeq" id="WP_095329491.1">
    <property type="nucleotide sequence ID" value="NZ_CP026031.1"/>
</dbReference>
<dbReference type="InterPro" id="IPR042070">
    <property type="entry name" value="PucR_C-HTH_sf"/>
</dbReference>
<accession>A0A268FFI0</accession>